<keyword evidence="4" id="KW-1185">Reference proteome</keyword>
<keyword evidence="1" id="KW-0812">Transmembrane</keyword>
<feature type="transmembrane region" description="Helical" evidence="1">
    <location>
        <begin position="161"/>
        <end position="177"/>
    </location>
</feature>
<dbReference type="RefSeq" id="WP_071317372.1">
    <property type="nucleotide sequence ID" value="NZ_CP063356.2"/>
</dbReference>
<protein>
    <recommendedName>
        <fullName evidence="5">DUF2157 domain-containing protein</fullName>
    </recommendedName>
</protein>
<evidence type="ECO:0000313" key="4">
    <source>
        <dbReference type="Proteomes" id="UP000180175"/>
    </source>
</evidence>
<dbReference type="AlphaFoldDB" id="A0A1S2LR50"/>
<sequence>MDRKKIIIDEIKYWKKSRLLPEQYCNFLLSLYTEGQETGSTDERKEKSSLVSFLPIIIMAFGLSLFGLTFLVIYFTDFSPLLQIGLVLILSGVMFFVATQIKRFDSRFIHLYILLGALMFFLATIHGVSFIFPDQPGAIMGAVIFTCFGWLFVGKKYNLKYLIISGAIGIIISIYFLF</sequence>
<proteinExistence type="predicted"/>
<reference evidence="3" key="4">
    <citation type="submission" date="2020-10" db="EMBL/GenBank/DDBJ databases">
        <authorList>
            <person name="Bassil N.M."/>
            <person name="Lloyd J.R."/>
        </authorList>
    </citation>
    <scope>NUCLEOTIDE SEQUENCE</scope>
    <source>
        <strain evidence="3">NB2006</strain>
    </source>
</reference>
<reference evidence="2 4" key="1">
    <citation type="submission" date="2016-10" db="EMBL/GenBank/DDBJ databases">
        <title>Draft genome sequences of four alkaliphilic bacteria belonging to the Anaerobacillus genus.</title>
        <authorList>
            <person name="Bassil N.M."/>
            <person name="Lloyd J.R."/>
        </authorList>
    </citation>
    <scope>NUCLEOTIDE SEQUENCE [LARGE SCALE GENOMIC DNA]</scope>
    <source>
        <strain evidence="2 4">NB2006</strain>
    </source>
</reference>
<evidence type="ECO:0000313" key="2">
    <source>
        <dbReference type="EMBL" id="OIJ14982.1"/>
    </source>
</evidence>
<gene>
    <name evidence="3" type="ORF">AWH56_000285</name>
    <name evidence="2" type="ORF">AWH56_12255</name>
</gene>
<dbReference type="KEGG" id="aia:AWH56_000285"/>
<dbReference type="EMBL" id="CP063356">
    <property type="protein sequence ID" value="QOY36173.1"/>
    <property type="molecule type" value="Genomic_DNA"/>
</dbReference>
<evidence type="ECO:0000313" key="3">
    <source>
        <dbReference type="EMBL" id="QOY36173.1"/>
    </source>
</evidence>
<accession>A0A1S2LR50</accession>
<feature type="transmembrane region" description="Helical" evidence="1">
    <location>
        <begin position="81"/>
        <end position="99"/>
    </location>
</feature>
<keyword evidence="1" id="KW-1133">Transmembrane helix</keyword>
<evidence type="ECO:0008006" key="5">
    <source>
        <dbReference type="Google" id="ProtNLM"/>
    </source>
</evidence>
<dbReference type="Proteomes" id="UP000180175">
    <property type="component" value="Chromosome"/>
</dbReference>
<reference evidence="3 4" key="3">
    <citation type="journal article" date="2019" name="Int. J. Syst. Evol. Microbiol.">
        <title>Anaerobacillus isosaccharinicus sp. nov., an alkaliphilic bacterium which degrades isosaccharinic acid.</title>
        <authorList>
            <person name="Bassil N.M."/>
            <person name="Lloyd J.R."/>
        </authorList>
    </citation>
    <scope>NUCLEOTIDE SEQUENCE [LARGE SCALE GENOMIC DNA]</scope>
    <source>
        <strain evidence="3 4">NB2006</strain>
    </source>
</reference>
<feature type="transmembrane region" description="Helical" evidence="1">
    <location>
        <begin position="111"/>
        <end position="132"/>
    </location>
</feature>
<evidence type="ECO:0000256" key="1">
    <source>
        <dbReference type="SAM" id="Phobius"/>
    </source>
</evidence>
<keyword evidence="1" id="KW-0472">Membrane</keyword>
<reference evidence="3 4" key="2">
    <citation type="journal article" date="2017" name="Genome Announc.">
        <title>Draft Genome Sequences of Four Alkaliphilic Bacteria Belonging to the Anaerobacillus Genus.</title>
        <authorList>
            <person name="Bassil N.M."/>
            <person name="Lloyd J.R."/>
        </authorList>
    </citation>
    <scope>NUCLEOTIDE SEQUENCE [LARGE SCALE GENOMIC DNA]</scope>
    <source>
        <strain evidence="3 4">NB2006</strain>
    </source>
</reference>
<feature type="transmembrane region" description="Helical" evidence="1">
    <location>
        <begin position="50"/>
        <end position="75"/>
    </location>
</feature>
<dbReference type="OrthoDB" id="2380880at2"/>
<feature type="transmembrane region" description="Helical" evidence="1">
    <location>
        <begin position="138"/>
        <end position="154"/>
    </location>
</feature>
<name>A0A1S2LR50_9BACI</name>
<organism evidence="2 4">
    <name type="scientific">Anaerobacillus isosaccharinicus</name>
    <dbReference type="NCBI Taxonomy" id="1532552"/>
    <lineage>
        <taxon>Bacteria</taxon>
        <taxon>Bacillati</taxon>
        <taxon>Bacillota</taxon>
        <taxon>Bacilli</taxon>
        <taxon>Bacillales</taxon>
        <taxon>Bacillaceae</taxon>
        <taxon>Anaerobacillus</taxon>
    </lineage>
</organism>
<dbReference type="EMBL" id="LQXD01000109">
    <property type="protein sequence ID" value="OIJ14982.1"/>
    <property type="molecule type" value="Genomic_DNA"/>
</dbReference>